<protein>
    <recommendedName>
        <fullName evidence="3">TFIIB-type zinc ribbon-containing protein</fullName>
    </recommendedName>
</protein>
<gene>
    <name evidence="1" type="ORF">PAESOLCIP111_05043</name>
</gene>
<dbReference type="RefSeq" id="WP_218094754.1">
    <property type="nucleotide sequence ID" value="NZ_CAJVAS010000032.1"/>
</dbReference>
<keyword evidence="2" id="KW-1185">Reference proteome</keyword>
<organism evidence="1 2">
    <name type="scientific">Paenibacillus solanacearum</name>
    <dbReference type="NCBI Taxonomy" id="2048548"/>
    <lineage>
        <taxon>Bacteria</taxon>
        <taxon>Bacillati</taxon>
        <taxon>Bacillota</taxon>
        <taxon>Bacilli</taxon>
        <taxon>Bacillales</taxon>
        <taxon>Paenibacillaceae</taxon>
        <taxon>Paenibacillus</taxon>
    </lineage>
</organism>
<sequence length="346" mass="38875">MPVIDYKCPSCGSGMVFDSETGMLSCHSCGREDSIENNADPLLQVRNTFSEEEQAVEYHCKSCGAIIMTDADTVATTCSFCGSGVVIGDRLVGKLAPAMVIPFKISKEEAVKAFRKWCRNGRLTPDGFMTADRIQSMTGMYVPFWLYDLNNKVEVHAHATRVRTYTRGEYRYTETQHFDVYRDIALNYVKVPIDASAKLNDELMDKLEPFPYEQLKSFKTPYLAGYIAEKYNHDEQQLLPRAKDKIAPFIDSFIQSEMTGYTSVTYTSKQIDTALARADYVLLPVWMVQYDYKKAKYTFAMNGQTGKVVGKPPISKAKVSAWFAGIAGVSFLSLKFVSWAMGGGLW</sequence>
<dbReference type="Proteomes" id="UP000693672">
    <property type="component" value="Unassembled WGS sequence"/>
</dbReference>
<dbReference type="PANTHER" id="PTHR37826">
    <property type="entry name" value="FLOTILLIN BAND_7_5 DOMAIN PROTEIN"/>
    <property type="match status" value="1"/>
</dbReference>
<dbReference type="AlphaFoldDB" id="A0A916K5E7"/>
<comment type="caution">
    <text evidence="1">The sequence shown here is derived from an EMBL/GenBank/DDBJ whole genome shotgun (WGS) entry which is preliminary data.</text>
</comment>
<reference evidence="1" key="1">
    <citation type="submission" date="2021-06" db="EMBL/GenBank/DDBJ databases">
        <authorList>
            <person name="Criscuolo A."/>
        </authorList>
    </citation>
    <scope>NUCLEOTIDE SEQUENCE</scope>
    <source>
        <strain evidence="1">CIP111600</strain>
    </source>
</reference>
<evidence type="ECO:0000313" key="1">
    <source>
        <dbReference type="EMBL" id="CAG7645874.1"/>
    </source>
</evidence>
<evidence type="ECO:0008006" key="3">
    <source>
        <dbReference type="Google" id="ProtNLM"/>
    </source>
</evidence>
<accession>A0A916K5E7</accession>
<evidence type="ECO:0000313" key="2">
    <source>
        <dbReference type="Proteomes" id="UP000693672"/>
    </source>
</evidence>
<dbReference type="PANTHER" id="PTHR37826:SF3">
    <property type="entry name" value="J DOMAIN-CONTAINING PROTEIN"/>
    <property type="match status" value="1"/>
</dbReference>
<dbReference type="EMBL" id="CAJVAS010000032">
    <property type="protein sequence ID" value="CAG7645874.1"/>
    <property type="molecule type" value="Genomic_DNA"/>
</dbReference>
<proteinExistence type="predicted"/>
<name>A0A916K5E7_9BACL</name>